<dbReference type="InterPro" id="IPR045584">
    <property type="entry name" value="Pilin-like"/>
</dbReference>
<evidence type="ECO:0008006" key="9">
    <source>
        <dbReference type="Google" id="ProtNLM"/>
    </source>
</evidence>
<dbReference type="Proteomes" id="UP001238179">
    <property type="component" value="Chromosome"/>
</dbReference>
<evidence type="ECO:0000313" key="7">
    <source>
        <dbReference type="EMBL" id="BDU74825.1"/>
    </source>
</evidence>
<dbReference type="AlphaFoldDB" id="A0AA48KB86"/>
<sequence>MKRQSGFTLIELLLVLAIIGIISAIAIPALLSQRARARDKTAISNMEGRVGDLIGQYDKFREAGLKATSIVTSLSNYLAQTGGNDKNPWDPATGAFNTAVATANLGSTQSAAVTALKGAAGTTGLCEYRMQFPTSAAPGWLGGAVKINGLVQGSSKVAKVSAIE</sequence>
<evidence type="ECO:0000256" key="1">
    <source>
        <dbReference type="ARBA" id="ARBA00004167"/>
    </source>
</evidence>
<keyword evidence="4 6" id="KW-1133">Transmembrane helix</keyword>
<dbReference type="Pfam" id="PF07963">
    <property type="entry name" value="N_methyl"/>
    <property type="match status" value="1"/>
</dbReference>
<proteinExistence type="predicted"/>
<dbReference type="Gene3D" id="3.30.700.10">
    <property type="entry name" value="Glycoprotein, Type 4 Pilin"/>
    <property type="match status" value="1"/>
</dbReference>
<dbReference type="GO" id="GO:0016020">
    <property type="term" value="C:membrane"/>
    <property type="evidence" value="ECO:0007669"/>
    <property type="project" value="UniProtKB-SubCell"/>
</dbReference>
<feature type="transmembrane region" description="Helical" evidence="6">
    <location>
        <begin position="12"/>
        <end position="31"/>
    </location>
</feature>
<dbReference type="NCBIfam" id="TIGR02532">
    <property type="entry name" value="IV_pilin_GFxxxE"/>
    <property type="match status" value="1"/>
</dbReference>
<evidence type="ECO:0000256" key="6">
    <source>
        <dbReference type="SAM" id="Phobius"/>
    </source>
</evidence>
<dbReference type="PANTHER" id="PTHR30093:SF44">
    <property type="entry name" value="TYPE II SECRETION SYSTEM CORE PROTEIN G"/>
    <property type="match status" value="1"/>
</dbReference>
<evidence type="ECO:0000313" key="8">
    <source>
        <dbReference type="Proteomes" id="UP001238179"/>
    </source>
</evidence>
<dbReference type="KEGG" id="msil:METEAL_39990"/>
<keyword evidence="8" id="KW-1185">Reference proteome</keyword>
<dbReference type="PROSITE" id="PS00409">
    <property type="entry name" value="PROKAR_NTER_METHYL"/>
    <property type="match status" value="1"/>
</dbReference>
<keyword evidence="3 6" id="KW-0812">Transmembrane</keyword>
<keyword evidence="2" id="KW-0488">Methylation</keyword>
<accession>A0AA48KB86</accession>
<comment type="subcellular location">
    <subcellularLocation>
        <location evidence="1">Membrane</location>
        <topology evidence="1">Single-pass membrane protein</topology>
    </subcellularLocation>
</comment>
<dbReference type="PANTHER" id="PTHR30093">
    <property type="entry name" value="GENERAL SECRETION PATHWAY PROTEIN G"/>
    <property type="match status" value="1"/>
</dbReference>
<evidence type="ECO:0000256" key="3">
    <source>
        <dbReference type="ARBA" id="ARBA00022692"/>
    </source>
</evidence>
<name>A0AA48KB86_9BACT</name>
<dbReference type="InterPro" id="IPR012902">
    <property type="entry name" value="N_methyl_site"/>
</dbReference>
<evidence type="ECO:0000256" key="2">
    <source>
        <dbReference type="ARBA" id="ARBA00022481"/>
    </source>
</evidence>
<organism evidence="7 8">
    <name type="scientific">Mesoterricola silvestris</name>
    <dbReference type="NCBI Taxonomy" id="2927979"/>
    <lineage>
        <taxon>Bacteria</taxon>
        <taxon>Pseudomonadati</taxon>
        <taxon>Acidobacteriota</taxon>
        <taxon>Holophagae</taxon>
        <taxon>Holophagales</taxon>
        <taxon>Holophagaceae</taxon>
        <taxon>Mesoterricola</taxon>
    </lineage>
</organism>
<reference evidence="8" key="1">
    <citation type="journal article" date="2023" name="Int. J. Syst. Evol. Microbiol.">
        <title>Mesoterricola silvestris gen. nov., sp. nov., Mesoterricola sediminis sp. nov., Geothrix oryzae sp. nov., Geothrix edaphica sp. nov., Geothrix rubra sp. nov., and Geothrix limicola sp. nov., six novel members of Acidobacteriota isolated from soils.</title>
        <authorList>
            <person name="Itoh H."/>
            <person name="Sugisawa Y."/>
            <person name="Mise K."/>
            <person name="Xu Z."/>
            <person name="Kuniyasu M."/>
            <person name="Ushijima N."/>
            <person name="Kawano K."/>
            <person name="Kobayashi E."/>
            <person name="Shiratori Y."/>
            <person name="Masuda Y."/>
            <person name="Senoo K."/>
        </authorList>
    </citation>
    <scope>NUCLEOTIDE SEQUENCE [LARGE SCALE GENOMIC DNA]</scope>
    <source>
        <strain evidence="8">W79</strain>
    </source>
</reference>
<evidence type="ECO:0000256" key="4">
    <source>
        <dbReference type="ARBA" id="ARBA00022989"/>
    </source>
</evidence>
<evidence type="ECO:0000256" key="5">
    <source>
        <dbReference type="ARBA" id="ARBA00023136"/>
    </source>
</evidence>
<protein>
    <recommendedName>
        <fullName evidence="9">Prepilin-type N-terminal cleavage/methylation domain-containing protein</fullName>
    </recommendedName>
</protein>
<dbReference type="SUPFAM" id="SSF54523">
    <property type="entry name" value="Pili subunits"/>
    <property type="match status" value="1"/>
</dbReference>
<dbReference type="RefSeq" id="WP_316413499.1">
    <property type="nucleotide sequence ID" value="NZ_AP027080.1"/>
</dbReference>
<keyword evidence="5 6" id="KW-0472">Membrane</keyword>
<gene>
    <name evidence="7" type="ORF">METEAL_39990</name>
</gene>
<dbReference type="EMBL" id="AP027080">
    <property type="protein sequence ID" value="BDU74825.1"/>
    <property type="molecule type" value="Genomic_DNA"/>
</dbReference>